<name>A0A382LUP1_9ZZZZ</name>
<evidence type="ECO:0000259" key="1">
    <source>
        <dbReference type="Pfam" id="PF06714"/>
    </source>
</evidence>
<dbReference type="Pfam" id="PF06714">
    <property type="entry name" value="Gp5_OB"/>
    <property type="match status" value="1"/>
</dbReference>
<dbReference type="InterPro" id="IPR009590">
    <property type="entry name" value="Gp5_OB_N"/>
</dbReference>
<protein>
    <recommendedName>
        <fullName evidence="1">Protein Gp5 N-terminal OB-fold domain-containing protein</fullName>
    </recommendedName>
</protein>
<feature type="domain" description="Protein Gp5 N-terminal OB-fold" evidence="1">
    <location>
        <begin position="11"/>
        <end position="65"/>
    </location>
</feature>
<proteinExistence type="predicted"/>
<organism evidence="2">
    <name type="scientific">marine metagenome</name>
    <dbReference type="NCBI Taxonomy" id="408172"/>
    <lineage>
        <taxon>unclassified sequences</taxon>
        <taxon>metagenomes</taxon>
        <taxon>ecological metagenomes</taxon>
    </lineage>
</organism>
<dbReference type="AlphaFoldDB" id="A0A382LUP1"/>
<feature type="non-terminal residue" evidence="2">
    <location>
        <position position="1"/>
    </location>
</feature>
<reference evidence="2" key="1">
    <citation type="submission" date="2018-05" db="EMBL/GenBank/DDBJ databases">
        <authorList>
            <person name="Lanie J.A."/>
            <person name="Ng W.-L."/>
            <person name="Kazmierczak K.M."/>
            <person name="Andrzejewski T.M."/>
            <person name="Davidsen T.M."/>
            <person name="Wayne K.J."/>
            <person name="Tettelin H."/>
            <person name="Glass J.I."/>
            <person name="Rusch D."/>
            <person name="Podicherti R."/>
            <person name="Tsui H.-C.T."/>
            <person name="Winkler M.E."/>
        </authorList>
    </citation>
    <scope>NUCLEOTIDE SEQUENCE</scope>
</reference>
<sequence>MLGRCRVRILGYHTDKKDIDNIPTNTLPWATPVQPITSAAMSGVGTTPFGPVEGTWVFGFFRDGKNAQDPVM</sequence>
<evidence type="ECO:0000313" key="2">
    <source>
        <dbReference type="EMBL" id="SVC40203.1"/>
    </source>
</evidence>
<dbReference type="Gene3D" id="2.40.50.260">
    <property type="entry name" value="Nucleic acid-binding protein domain"/>
    <property type="match status" value="1"/>
</dbReference>
<dbReference type="EMBL" id="UINC01089260">
    <property type="protein sequence ID" value="SVC40203.1"/>
    <property type="molecule type" value="Genomic_DNA"/>
</dbReference>
<feature type="non-terminal residue" evidence="2">
    <location>
        <position position="72"/>
    </location>
</feature>
<accession>A0A382LUP1</accession>
<gene>
    <name evidence="2" type="ORF">METZ01_LOCUS293057</name>
</gene>
<dbReference type="SUPFAM" id="SSF69255">
    <property type="entry name" value="gp5 N-terminal domain-like"/>
    <property type="match status" value="1"/>
</dbReference>